<reference evidence="1" key="2">
    <citation type="submission" date="2020-09" db="EMBL/GenBank/DDBJ databases">
        <authorList>
            <person name="Sun Q."/>
            <person name="Ohkuma M."/>
        </authorList>
    </citation>
    <scope>NUCLEOTIDE SEQUENCE</scope>
    <source>
        <strain evidence="1">JCM 3131</strain>
    </source>
</reference>
<dbReference type="InterPro" id="IPR019587">
    <property type="entry name" value="Polyketide_cyclase/dehydratase"/>
</dbReference>
<dbReference type="SUPFAM" id="SSF55961">
    <property type="entry name" value="Bet v1-like"/>
    <property type="match status" value="1"/>
</dbReference>
<gene>
    <name evidence="1" type="primary">actV</name>
    <name evidence="1" type="ORF">GCM10010145_16230</name>
</gene>
<evidence type="ECO:0000313" key="1">
    <source>
        <dbReference type="EMBL" id="GGQ47870.1"/>
    </source>
</evidence>
<dbReference type="InterPro" id="IPR023393">
    <property type="entry name" value="START-like_dom_sf"/>
</dbReference>
<keyword evidence="2" id="KW-1185">Reference proteome</keyword>
<dbReference type="Gene3D" id="3.30.530.20">
    <property type="match status" value="1"/>
</dbReference>
<reference evidence="1" key="1">
    <citation type="journal article" date="2014" name="Int. J. Syst. Evol. Microbiol.">
        <title>Complete genome sequence of Corynebacterium casei LMG S-19264T (=DSM 44701T), isolated from a smear-ripened cheese.</title>
        <authorList>
            <consortium name="US DOE Joint Genome Institute (JGI-PGF)"/>
            <person name="Walter F."/>
            <person name="Albersmeier A."/>
            <person name="Kalinowski J."/>
            <person name="Ruckert C."/>
        </authorList>
    </citation>
    <scope>NUCLEOTIDE SEQUENCE</scope>
    <source>
        <strain evidence="1">JCM 3131</strain>
    </source>
</reference>
<dbReference type="AlphaFoldDB" id="A0A918B9W6"/>
<dbReference type="Proteomes" id="UP000620156">
    <property type="component" value="Unassembled WGS sequence"/>
</dbReference>
<sequence length="151" mass="17971">MPRIENSVVIAEDPRKVFDITNDIDRWSEIFDEYSAAEVVTRERDGRWTEIVFELTDHEGRSWRSWRLLDHRELVVYAERRDPLFPFRYMHLRWSYRAVAGGTEMTWVQDFEPADGFDVPLESMVERMQVHTRRNQAGIRRIIESGAVRAA</sequence>
<protein>
    <submittedName>
        <fullName evidence="1">Polyketide cyclase</fullName>
    </submittedName>
</protein>
<proteinExistence type="predicted"/>
<dbReference type="RefSeq" id="WP_189215971.1">
    <property type="nucleotide sequence ID" value="NZ_BMQK01000002.1"/>
</dbReference>
<evidence type="ECO:0000313" key="2">
    <source>
        <dbReference type="Proteomes" id="UP000620156"/>
    </source>
</evidence>
<organism evidence="1 2">
    <name type="scientific">Streptomyces ruber</name>
    <dbReference type="NCBI Taxonomy" id="83378"/>
    <lineage>
        <taxon>Bacteria</taxon>
        <taxon>Bacillati</taxon>
        <taxon>Actinomycetota</taxon>
        <taxon>Actinomycetes</taxon>
        <taxon>Kitasatosporales</taxon>
        <taxon>Streptomycetaceae</taxon>
        <taxon>Streptomyces</taxon>
    </lineage>
</organism>
<name>A0A918B9W6_9ACTN</name>
<dbReference type="EMBL" id="BMQK01000002">
    <property type="protein sequence ID" value="GGQ47870.1"/>
    <property type="molecule type" value="Genomic_DNA"/>
</dbReference>
<accession>A0A918B9W6</accession>
<dbReference type="Pfam" id="PF10604">
    <property type="entry name" value="Polyketide_cyc2"/>
    <property type="match status" value="1"/>
</dbReference>
<comment type="caution">
    <text evidence="1">The sequence shown here is derived from an EMBL/GenBank/DDBJ whole genome shotgun (WGS) entry which is preliminary data.</text>
</comment>